<dbReference type="STRING" id="3476.A0A2P5B8F3"/>
<feature type="region of interest" description="Disordered" evidence="1">
    <location>
        <begin position="122"/>
        <end position="159"/>
    </location>
</feature>
<dbReference type="OrthoDB" id="1890947at2759"/>
<feature type="compositionally biased region" description="Polar residues" evidence="1">
    <location>
        <begin position="72"/>
        <end position="82"/>
    </location>
</feature>
<sequence length="159" mass="18229">MINQNVIDCNTAQYNITMQQYTMINTSNMDTNNHLQQHVLPETAFENLDLSYDISVDQTRLCNSPMNLQQFRYSSESRTRNSAARFESSHDPSDKQMESSVDAMQISVMNDIANMHVDFMEPITAHKEQQGNEKDSNKQDRGQSSLLSDCSDQFDDDDD</sequence>
<dbReference type="EMBL" id="JXTB01000338">
    <property type="protein sequence ID" value="PON45079.1"/>
    <property type="molecule type" value="Genomic_DNA"/>
</dbReference>
<feature type="compositionally biased region" description="Basic and acidic residues" evidence="1">
    <location>
        <begin position="124"/>
        <end position="141"/>
    </location>
</feature>
<comment type="caution">
    <text evidence="2">The sequence shown here is derived from an EMBL/GenBank/DDBJ whole genome shotgun (WGS) entry which is preliminary data.</text>
</comment>
<feature type="compositionally biased region" description="Basic and acidic residues" evidence="1">
    <location>
        <begin position="87"/>
        <end position="97"/>
    </location>
</feature>
<reference evidence="3" key="1">
    <citation type="submission" date="2016-06" db="EMBL/GenBank/DDBJ databases">
        <title>Parallel loss of symbiosis genes in relatives of nitrogen-fixing non-legume Parasponia.</title>
        <authorList>
            <person name="Van Velzen R."/>
            <person name="Holmer R."/>
            <person name="Bu F."/>
            <person name="Rutten L."/>
            <person name="Van Zeijl A."/>
            <person name="Liu W."/>
            <person name="Santuari L."/>
            <person name="Cao Q."/>
            <person name="Sharma T."/>
            <person name="Shen D."/>
            <person name="Roswanjaya Y."/>
            <person name="Wardhani T."/>
            <person name="Kalhor M.S."/>
            <person name="Jansen J."/>
            <person name="Van den Hoogen J."/>
            <person name="Gungor B."/>
            <person name="Hartog M."/>
            <person name="Hontelez J."/>
            <person name="Verver J."/>
            <person name="Yang W.-C."/>
            <person name="Schijlen E."/>
            <person name="Repin R."/>
            <person name="Schilthuizen M."/>
            <person name="Schranz E."/>
            <person name="Heidstra R."/>
            <person name="Miyata K."/>
            <person name="Fedorova E."/>
            <person name="Kohlen W."/>
            <person name="Bisseling T."/>
            <person name="Smit S."/>
            <person name="Geurts R."/>
        </authorList>
    </citation>
    <scope>NUCLEOTIDE SEQUENCE [LARGE SCALE GENOMIC DNA]</scope>
    <source>
        <strain evidence="3">cv. WU1-14</strain>
    </source>
</reference>
<evidence type="ECO:0000256" key="1">
    <source>
        <dbReference type="SAM" id="MobiDB-lite"/>
    </source>
</evidence>
<evidence type="ECO:0000313" key="3">
    <source>
        <dbReference type="Proteomes" id="UP000237105"/>
    </source>
</evidence>
<feature type="region of interest" description="Disordered" evidence="1">
    <location>
        <begin position="72"/>
        <end position="99"/>
    </location>
</feature>
<evidence type="ECO:0000313" key="2">
    <source>
        <dbReference type="EMBL" id="PON45079.1"/>
    </source>
</evidence>
<accession>A0A2P5B8F3</accession>
<organism evidence="2 3">
    <name type="scientific">Parasponia andersonii</name>
    <name type="common">Sponia andersonii</name>
    <dbReference type="NCBI Taxonomy" id="3476"/>
    <lineage>
        <taxon>Eukaryota</taxon>
        <taxon>Viridiplantae</taxon>
        <taxon>Streptophyta</taxon>
        <taxon>Embryophyta</taxon>
        <taxon>Tracheophyta</taxon>
        <taxon>Spermatophyta</taxon>
        <taxon>Magnoliopsida</taxon>
        <taxon>eudicotyledons</taxon>
        <taxon>Gunneridae</taxon>
        <taxon>Pentapetalae</taxon>
        <taxon>rosids</taxon>
        <taxon>fabids</taxon>
        <taxon>Rosales</taxon>
        <taxon>Cannabaceae</taxon>
        <taxon>Parasponia</taxon>
    </lineage>
</organism>
<keyword evidence="3" id="KW-1185">Reference proteome</keyword>
<name>A0A2P5B8F3_PARAD</name>
<protein>
    <submittedName>
        <fullName evidence="2">Uncharacterized protein</fullName>
    </submittedName>
</protein>
<dbReference type="Proteomes" id="UP000237105">
    <property type="component" value="Unassembled WGS sequence"/>
</dbReference>
<dbReference type="AlphaFoldDB" id="A0A2P5B8F3"/>
<proteinExistence type="predicted"/>
<gene>
    <name evidence="2" type="ORF">PanWU01x14_262220</name>
</gene>